<proteinExistence type="predicted"/>
<feature type="compositionally biased region" description="Basic and acidic residues" evidence="1">
    <location>
        <begin position="34"/>
        <end position="51"/>
    </location>
</feature>
<evidence type="ECO:0000256" key="1">
    <source>
        <dbReference type="SAM" id="MobiDB-lite"/>
    </source>
</evidence>
<organism evidence="2">
    <name type="scientific">Pandoravirus quercus</name>
    <dbReference type="NCBI Taxonomy" id="2107709"/>
    <lineage>
        <taxon>Viruses</taxon>
        <taxon>Pandoravirus</taxon>
    </lineage>
</organism>
<reference evidence="2" key="1">
    <citation type="journal article" date="2018" name="Nat. Commun.">
        <title>Diversity and evolution of the emerging Pandoraviridae family.</title>
        <authorList>
            <person name="Legendre M."/>
            <person name="Fabre E."/>
            <person name="Poirot O."/>
            <person name="Jeudy S."/>
            <person name="Lartigue A."/>
            <person name="Alempic J.M."/>
            <person name="Beucher L."/>
            <person name="Philippe N."/>
            <person name="Bertaux L."/>
            <person name="Christo-Foroux E."/>
            <person name="Labadie K."/>
            <person name="Coute Y."/>
            <person name="Abergel C."/>
            <person name="Claverie J.M."/>
        </authorList>
    </citation>
    <scope>NUCLEOTIDE SEQUENCE [LARGE SCALE GENOMIC DNA]</scope>
    <source>
        <strain evidence="2">Quercus</strain>
    </source>
</reference>
<protein>
    <submittedName>
        <fullName evidence="2">Uncharacterized protein</fullName>
    </submittedName>
</protein>
<feature type="region of interest" description="Disordered" evidence="1">
    <location>
        <begin position="29"/>
        <end position="51"/>
    </location>
</feature>
<name>A0A2U7U8R7_9VIRU</name>
<dbReference type="RefSeq" id="YP_009483102.1">
    <property type="nucleotide sequence ID" value="NC_037667.1"/>
</dbReference>
<dbReference type="KEGG" id="vg:36843974"/>
<dbReference type="GeneID" id="36843974"/>
<dbReference type="Proteomes" id="UP000248852">
    <property type="component" value="Segment"/>
</dbReference>
<gene>
    <name evidence="2" type="ORF">pqer_cds_411</name>
</gene>
<evidence type="ECO:0000313" key="2">
    <source>
        <dbReference type="EMBL" id="AVK74833.1"/>
    </source>
</evidence>
<sequence>MSMHARRQRARVPRTYLVPITKRIPAPGAVLAGLDRDGNDGDARDDRDDDARMTTVTTFARLTKAQMAKGRMRAWTERRARQKALAQPVPASQACPRCKACVRAGPDACPSCAAPLIAIVSDATHGPP</sequence>
<dbReference type="EMBL" id="MG011689">
    <property type="protein sequence ID" value="AVK74833.1"/>
    <property type="molecule type" value="Genomic_DNA"/>
</dbReference>
<accession>A0A2U7U8R7</accession>